<dbReference type="Pfam" id="PF13844">
    <property type="entry name" value="Glyco_transf_41"/>
    <property type="match status" value="2"/>
</dbReference>
<feature type="repeat" description="TPR" evidence="8">
    <location>
        <begin position="182"/>
        <end position="215"/>
    </location>
</feature>
<evidence type="ECO:0000256" key="1">
    <source>
        <dbReference type="ARBA" id="ARBA00004922"/>
    </source>
</evidence>
<dbReference type="EMBL" id="DRLF01000239">
    <property type="protein sequence ID" value="HEC06552.1"/>
    <property type="molecule type" value="Genomic_DNA"/>
</dbReference>
<accession>A0A831RWE0</accession>
<dbReference type="Proteomes" id="UP000886339">
    <property type="component" value="Unassembled WGS sequence"/>
</dbReference>
<evidence type="ECO:0000256" key="6">
    <source>
        <dbReference type="ARBA" id="ARBA00022737"/>
    </source>
</evidence>
<dbReference type="PANTHER" id="PTHR44998:SF1">
    <property type="entry name" value="UDP-N-ACETYLGLUCOSAMINE--PEPTIDE N-ACETYLGLUCOSAMINYLTRANSFERASE 110 KDA SUBUNIT"/>
    <property type="match status" value="1"/>
</dbReference>
<evidence type="ECO:0000313" key="10">
    <source>
        <dbReference type="EMBL" id="HEC06552.1"/>
    </source>
</evidence>
<reference evidence="10" key="1">
    <citation type="journal article" date="2020" name="mSystems">
        <title>Genome- and Community-Level Interaction Insights into Carbon Utilization and Element Cycling Functions of Hydrothermarchaeota in Hydrothermal Sediment.</title>
        <authorList>
            <person name="Zhou Z."/>
            <person name="Liu Y."/>
            <person name="Xu W."/>
            <person name="Pan J."/>
            <person name="Luo Z.H."/>
            <person name="Li M."/>
        </authorList>
    </citation>
    <scope>NUCLEOTIDE SEQUENCE [LARGE SCALE GENOMIC DNA]</scope>
    <source>
        <strain evidence="10">HyVt-458</strain>
    </source>
</reference>
<feature type="repeat" description="TPR" evidence="8">
    <location>
        <begin position="80"/>
        <end position="113"/>
    </location>
</feature>
<dbReference type="InterPro" id="IPR029489">
    <property type="entry name" value="OGT/SEC/SPY_C"/>
</dbReference>
<dbReference type="AlphaFoldDB" id="A0A831RWE0"/>
<dbReference type="Pfam" id="PF13414">
    <property type="entry name" value="TPR_11"/>
    <property type="match status" value="1"/>
</dbReference>
<feature type="domain" description="O-GlcNAc transferase C-terminal" evidence="9">
    <location>
        <begin position="285"/>
        <end position="456"/>
    </location>
</feature>
<keyword evidence="4" id="KW-0328">Glycosyltransferase</keyword>
<keyword evidence="5" id="KW-0808">Transferase</keyword>
<evidence type="ECO:0000259" key="9">
    <source>
        <dbReference type="Pfam" id="PF13844"/>
    </source>
</evidence>
<dbReference type="InterPro" id="IPR011990">
    <property type="entry name" value="TPR-like_helical_dom_sf"/>
</dbReference>
<proteinExistence type="inferred from homology"/>
<dbReference type="PROSITE" id="PS50005">
    <property type="entry name" value="TPR"/>
    <property type="match status" value="5"/>
</dbReference>
<evidence type="ECO:0000256" key="4">
    <source>
        <dbReference type="ARBA" id="ARBA00022676"/>
    </source>
</evidence>
<feature type="repeat" description="TPR" evidence="8">
    <location>
        <begin position="148"/>
        <end position="181"/>
    </location>
</feature>
<evidence type="ECO:0000256" key="3">
    <source>
        <dbReference type="ARBA" id="ARBA00011970"/>
    </source>
</evidence>
<comment type="similarity">
    <text evidence="2">Belongs to the glycosyltransferase 41 family. O-GlcNAc transferase subfamily.</text>
</comment>
<dbReference type="PANTHER" id="PTHR44998">
    <property type="match status" value="1"/>
</dbReference>
<dbReference type="InterPro" id="IPR019734">
    <property type="entry name" value="TPR_rpt"/>
</dbReference>
<dbReference type="SMART" id="SM00028">
    <property type="entry name" value="TPR"/>
    <property type="match status" value="6"/>
</dbReference>
<dbReference type="PROSITE" id="PS50293">
    <property type="entry name" value="TPR_REGION"/>
    <property type="match status" value="1"/>
</dbReference>
<dbReference type="SUPFAM" id="SSF48452">
    <property type="entry name" value="TPR-like"/>
    <property type="match status" value="1"/>
</dbReference>
<evidence type="ECO:0000256" key="7">
    <source>
        <dbReference type="ARBA" id="ARBA00022803"/>
    </source>
</evidence>
<comment type="pathway">
    <text evidence="1">Protein modification; protein glycosylation.</text>
</comment>
<organism evidence="10">
    <name type="scientific">Thiolapillus brandeum</name>
    <dbReference type="NCBI Taxonomy" id="1076588"/>
    <lineage>
        <taxon>Bacteria</taxon>
        <taxon>Pseudomonadati</taxon>
        <taxon>Pseudomonadota</taxon>
        <taxon>Gammaproteobacteria</taxon>
        <taxon>Chromatiales</taxon>
        <taxon>Sedimenticolaceae</taxon>
        <taxon>Thiolapillus</taxon>
    </lineage>
</organism>
<dbReference type="GO" id="GO:0097363">
    <property type="term" value="F:protein O-acetylglucosaminyltransferase activity"/>
    <property type="evidence" value="ECO:0007669"/>
    <property type="project" value="UniProtKB-EC"/>
</dbReference>
<evidence type="ECO:0000256" key="5">
    <source>
        <dbReference type="ARBA" id="ARBA00022679"/>
    </source>
</evidence>
<dbReference type="Gene3D" id="3.40.50.2000">
    <property type="entry name" value="Glycogen Phosphorylase B"/>
    <property type="match status" value="1"/>
</dbReference>
<dbReference type="Pfam" id="PF14559">
    <property type="entry name" value="TPR_19"/>
    <property type="match status" value="2"/>
</dbReference>
<feature type="domain" description="O-GlcNAc transferase C-terminal" evidence="9">
    <location>
        <begin position="472"/>
        <end position="645"/>
    </location>
</feature>
<protein>
    <recommendedName>
        <fullName evidence="3">protein O-GlcNAc transferase</fullName>
        <ecNumber evidence="3">2.4.1.255</ecNumber>
    </recommendedName>
</protein>
<evidence type="ECO:0000256" key="8">
    <source>
        <dbReference type="PROSITE-ProRule" id="PRU00339"/>
    </source>
</evidence>
<feature type="repeat" description="TPR" evidence="8">
    <location>
        <begin position="46"/>
        <end position="79"/>
    </location>
</feature>
<gene>
    <name evidence="10" type="ORF">ENJ12_06860</name>
</gene>
<dbReference type="SUPFAM" id="SSF53756">
    <property type="entry name" value="UDP-Glycosyltransferase/glycogen phosphorylase"/>
    <property type="match status" value="1"/>
</dbReference>
<name>A0A831RWE0_9GAMM</name>
<dbReference type="EC" id="2.4.1.255" evidence="3"/>
<keyword evidence="6" id="KW-0677">Repeat</keyword>
<keyword evidence="7 8" id="KW-0802">TPR repeat</keyword>
<feature type="repeat" description="TPR" evidence="8">
    <location>
        <begin position="114"/>
        <end position="147"/>
    </location>
</feature>
<dbReference type="Gene3D" id="1.25.40.10">
    <property type="entry name" value="Tetratricopeptide repeat domain"/>
    <property type="match status" value="3"/>
</dbReference>
<sequence>MQHDNRHTHNEMNTALQKARQLHQEGKLQSASDAYQQLLAKEPNNTEALYWLSVLEFERGQYDRSVDLLTHALRLAPGNSLLHYALGAIYIAQARFDEAIQSYRKSIQLKPDFAQAHNNLGNALLKAGKLQEAISAYRLAEKHSPGYIDPLLNTGVCYYEIGNGEAAVEAFKRVLLLSPDHAPALMYLGNTYYERGETAAAKDCYRKVLALTRSDGIRIRIATMLPMIMPSSTAIEQVRGSYVEQISGLLGQDLHVEDPTMEISYTNFLLAYHGKDDREAQELVAKLYLKSCPALHYESQHCANWQPPAGNRRTRIGIISRYLRNHSIGKTSGGIVEHLSRDRYEVIVIFLAPPVDETGRRIAEAADKVVVLPPGFRDAQRRLAEERLDILFYQDTGMDAFTFFLAYSRLAPVQCTSFGHPVTTGIPNMDYYISTDYWEPPGAEQHYSERLVMLRDVASVAYYYKPSLPDPVKPRSCFGLDENAHIYLCPQTLFKVHPDFDEAVRNILRLDPLGQVVFIEGKHPQWSDLLLQRFRSSMPNLVDRIRFLPQQPGRDFINLIALSDVMLDTMHFCGFNTSLEGLSLGIPIVTLPGRFMRSRHTMSFYRKMDYMDCVARDLQEYVSITLKLGTDPAYRHEVSQQILDRQDCLWEEIQVIREFERVFDEMLPRH</sequence>
<dbReference type="Gene3D" id="3.40.50.11380">
    <property type="match status" value="1"/>
</dbReference>
<evidence type="ECO:0000256" key="2">
    <source>
        <dbReference type="ARBA" id="ARBA00005386"/>
    </source>
</evidence>
<comment type="caution">
    <text evidence="10">The sequence shown here is derived from an EMBL/GenBank/DDBJ whole genome shotgun (WGS) entry which is preliminary data.</text>
</comment>